<reference evidence="5 6" key="1">
    <citation type="submission" date="2019-03" db="EMBL/GenBank/DDBJ databases">
        <title>Genomics of glacier-inhabiting Cryobacterium strains.</title>
        <authorList>
            <person name="Liu Q."/>
            <person name="Xin Y.-H."/>
        </authorList>
    </citation>
    <scope>NUCLEOTIDE SEQUENCE [LARGE SCALE GENOMIC DNA]</scope>
    <source>
        <strain evidence="5 6">Hh14</strain>
    </source>
</reference>
<evidence type="ECO:0000313" key="6">
    <source>
        <dbReference type="Proteomes" id="UP000297447"/>
    </source>
</evidence>
<keyword evidence="1" id="KW-0326">Glycosidase</keyword>
<dbReference type="Proteomes" id="UP000297447">
    <property type="component" value="Unassembled WGS sequence"/>
</dbReference>
<dbReference type="Gene3D" id="2.80.10.50">
    <property type="match status" value="1"/>
</dbReference>
<keyword evidence="2" id="KW-0119">Carbohydrate metabolism</keyword>
<dbReference type="PROSITE" id="PS50231">
    <property type="entry name" value="RICIN_B_LECTIN"/>
    <property type="match status" value="1"/>
</dbReference>
<organism evidence="5 6">
    <name type="scientific">Cryobacterium frigoriphilum</name>
    <dbReference type="NCBI Taxonomy" id="1259150"/>
    <lineage>
        <taxon>Bacteria</taxon>
        <taxon>Bacillati</taxon>
        <taxon>Actinomycetota</taxon>
        <taxon>Actinomycetes</taxon>
        <taxon>Micrococcales</taxon>
        <taxon>Microbacteriaceae</taxon>
        <taxon>Cryobacterium</taxon>
    </lineage>
</organism>
<dbReference type="SUPFAM" id="SSF50370">
    <property type="entry name" value="Ricin B-like lectins"/>
    <property type="match status" value="1"/>
</dbReference>
<evidence type="ECO:0000256" key="2">
    <source>
        <dbReference type="ARBA" id="ARBA00023326"/>
    </source>
</evidence>
<evidence type="ECO:0000256" key="1">
    <source>
        <dbReference type="ARBA" id="ARBA00023295"/>
    </source>
</evidence>
<keyword evidence="2" id="KW-0624">Polysaccharide degradation</keyword>
<name>A0A4V3IS14_9MICO</name>
<dbReference type="GO" id="GO:0000272">
    <property type="term" value="P:polysaccharide catabolic process"/>
    <property type="evidence" value="ECO:0007669"/>
    <property type="project" value="UniProtKB-KW"/>
</dbReference>
<comment type="caution">
    <text evidence="5">The sequence shown here is derived from an EMBL/GenBank/DDBJ whole genome shotgun (WGS) entry which is preliminary data.</text>
</comment>
<keyword evidence="3" id="KW-0732">Signal</keyword>
<feature type="domain" description="Fibronectin type-III" evidence="4">
    <location>
        <begin position="204"/>
        <end position="287"/>
    </location>
</feature>
<dbReference type="SUPFAM" id="SSF49265">
    <property type="entry name" value="Fibronectin type III"/>
    <property type="match status" value="1"/>
</dbReference>
<evidence type="ECO:0000256" key="3">
    <source>
        <dbReference type="SAM" id="SignalP"/>
    </source>
</evidence>
<proteinExistence type="predicted"/>
<keyword evidence="6" id="KW-1185">Reference proteome</keyword>
<sequence length="422" mass="43198">MFPPCLRLRPRTMHALPICAAAVVIALAGAGAAQATWSTSGSTTASVVSGMVGVSQSGFDQLAIDYSANVLSRVKPITITNGNVPATYTAVLGVASASSFASAVTVRTWLAAASTCVAGVSIPAGATTGTWTTGTQLIDTLDAGESASYCVSTTLPSAGVAAYAGQSLTGQLKLSAAVGTSAWTIAVPTVTARQALPDTTAPPTPGRPCIVSVTDASVTMQWNAPESGTLTYKIYRGTVFVGQTTATTFTDTGLSVGTTYSYTISASDLVPNESLRSSAAVTTTDGMPSPSQWYQVKNGTLCVAGGSASGDALTLQVCDPAAAGQRWQYDTSRYSNRYSIYSQIAPSLVWDRNGAVARTKTYNSSDVDQQWAGSTAGDGRYSFSNGSDGACLYAPAATTGTQLKLQTCSSSAAQKFVLTRVG</sequence>
<dbReference type="InterPro" id="IPR036116">
    <property type="entry name" value="FN3_sf"/>
</dbReference>
<evidence type="ECO:0000259" key="4">
    <source>
        <dbReference type="PROSITE" id="PS50853"/>
    </source>
</evidence>
<dbReference type="InterPro" id="IPR003961">
    <property type="entry name" value="FN3_dom"/>
</dbReference>
<dbReference type="EMBL" id="SOHE01000016">
    <property type="protein sequence ID" value="TFD54524.1"/>
    <property type="molecule type" value="Genomic_DNA"/>
</dbReference>
<dbReference type="RefSeq" id="WP_134518199.1">
    <property type="nucleotide sequence ID" value="NZ_SOHE01000016.1"/>
</dbReference>
<dbReference type="Gene3D" id="2.60.40.10">
    <property type="entry name" value="Immunoglobulins"/>
    <property type="match status" value="1"/>
</dbReference>
<dbReference type="PROSITE" id="PS50853">
    <property type="entry name" value="FN3"/>
    <property type="match status" value="1"/>
</dbReference>
<accession>A0A4V3IS14</accession>
<dbReference type="InterPro" id="IPR013783">
    <property type="entry name" value="Ig-like_fold"/>
</dbReference>
<gene>
    <name evidence="5" type="ORF">E3T55_03630</name>
</gene>
<keyword evidence="1" id="KW-0378">Hydrolase</keyword>
<dbReference type="SMART" id="SM00060">
    <property type="entry name" value="FN3"/>
    <property type="match status" value="1"/>
</dbReference>
<feature type="chain" id="PRO_5020283142" description="Fibronectin type-III domain-containing protein" evidence="3">
    <location>
        <begin position="36"/>
        <end position="422"/>
    </location>
</feature>
<dbReference type="OrthoDB" id="5109056at2"/>
<dbReference type="InterPro" id="IPR035992">
    <property type="entry name" value="Ricin_B-like_lectins"/>
</dbReference>
<dbReference type="GO" id="GO:0016798">
    <property type="term" value="F:hydrolase activity, acting on glycosyl bonds"/>
    <property type="evidence" value="ECO:0007669"/>
    <property type="project" value="UniProtKB-KW"/>
</dbReference>
<feature type="signal peptide" evidence="3">
    <location>
        <begin position="1"/>
        <end position="35"/>
    </location>
</feature>
<protein>
    <recommendedName>
        <fullName evidence="4">Fibronectin type-III domain-containing protein</fullName>
    </recommendedName>
</protein>
<evidence type="ECO:0000313" key="5">
    <source>
        <dbReference type="EMBL" id="TFD54524.1"/>
    </source>
</evidence>
<dbReference type="CDD" id="cd00161">
    <property type="entry name" value="beta-trefoil_Ricin-like"/>
    <property type="match status" value="1"/>
</dbReference>
<dbReference type="AlphaFoldDB" id="A0A4V3IS14"/>